<keyword evidence="3" id="KW-1185">Reference proteome</keyword>
<dbReference type="Proteomes" id="UP000075809">
    <property type="component" value="Unassembled WGS sequence"/>
</dbReference>
<proteinExistence type="predicted"/>
<reference evidence="2 3" key="1">
    <citation type="submission" date="2015-09" db="EMBL/GenBank/DDBJ databases">
        <title>Trachymyrmex zeteki WGS genome.</title>
        <authorList>
            <person name="Nygaard S."/>
            <person name="Hu H."/>
            <person name="Boomsma J."/>
            <person name="Zhang G."/>
        </authorList>
    </citation>
    <scope>NUCLEOTIDE SEQUENCE [LARGE SCALE GENOMIC DNA]</scope>
    <source>
        <strain evidence="2">Tzet28-1</strain>
        <tissue evidence="2">Whole body</tissue>
    </source>
</reference>
<sequence length="128" mass="14706">MRSGTAPLARHWTPSDVPFPLRYTGGPVVHYAPCQPQRTVAVSNENGQAHMVRTIALSVVPFYNLFTQRERERSGSPKDLTKTRFPELKGDADTSDWRNPILVRKLEVLREAHWSNIEDQHEICRIQE</sequence>
<accession>A0A151WK53</accession>
<gene>
    <name evidence="2" type="ORF">ALC60_12741</name>
</gene>
<protein>
    <submittedName>
        <fullName evidence="2">Uncharacterized protein</fullName>
    </submittedName>
</protein>
<evidence type="ECO:0000256" key="1">
    <source>
        <dbReference type="SAM" id="MobiDB-lite"/>
    </source>
</evidence>
<dbReference type="EMBL" id="KQ983020">
    <property type="protein sequence ID" value="KYQ48187.1"/>
    <property type="molecule type" value="Genomic_DNA"/>
</dbReference>
<dbReference type="AlphaFoldDB" id="A0A151WK53"/>
<evidence type="ECO:0000313" key="3">
    <source>
        <dbReference type="Proteomes" id="UP000075809"/>
    </source>
</evidence>
<evidence type="ECO:0000313" key="2">
    <source>
        <dbReference type="EMBL" id="KYQ48187.1"/>
    </source>
</evidence>
<feature type="region of interest" description="Disordered" evidence="1">
    <location>
        <begin position="70"/>
        <end position="91"/>
    </location>
</feature>
<organism evidence="2 3">
    <name type="scientific">Mycetomoellerius zeteki</name>
    <dbReference type="NCBI Taxonomy" id="64791"/>
    <lineage>
        <taxon>Eukaryota</taxon>
        <taxon>Metazoa</taxon>
        <taxon>Ecdysozoa</taxon>
        <taxon>Arthropoda</taxon>
        <taxon>Hexapoda</taxon>
        <taxon>Insecta</taxon>
        <taxon>Pterygota</taxon>
        <taxon>Neoptera</taxon>
        <taxon>Endopterygota</taxon>
        <taxon>Hymenoptera</taxon>
        <taxon>Apocrita</taxon>
        <taxon>Aculeata</taxon>
        <taxon>Formicoidea</taxon>
        <taxon>Formicidae</taxon>
        <taxon>Myrmicinae</taxon>
        <taxon>Mycetomoellerius</taxon>
    </lineage>
</organism>
<name>A0A151WK53_9HYME</name>